<organism evidence="2 3">
    <name type="scientific">Sordaria brevicollis</name>
    <dbReference type="NCBI Taxonomy" id="83679"/>
    <lineage>
        <taxon>Eukaryota</taxon>
        <taxon>Fungi</taxon>
        <taxon>Dikarya</taxon>
        <taxon>Ascomycota</taxon>
        <taxon>Pezizomycotina</taxon>
        <taxon>Sordariomycetes</taxon>
        <taxon>Sordariomycetidae</taxon>
        <taxon>Sordariales</taxon>
        <taxon>Sordariaceae</taxon>
        <taxon>Sordaria</taxon>
    </lineage>
</organism>
<evidence type="ECO:0000313" key="3">
    <source>
        <dbReference type="Proteomes" id="UP001281003"/>
    </source>
</evidence>
<keyword evidence="3" id="KW-1185">Reference proteome</keyword>
<dbReference type="EMBL" id="JAUTDP010000003">
    <property type="protein sequence ID" value="KAK3401126.1"/>
    <property type="molecule type" value="Genomic_DNA"/>
</dbReference>
<feature type="region of interest" description="Disordered" evidence="1">
    <location>
        <begin position="1"/>
        <end position="68"/>
    </location>
</feature>
<proteinExistence type="predicted"/>
<evidence type="ECO:0000256" key="1">
    <source>
        <dbReference type="SAM" id="MobiDB-lite"/>
    </source>
</evidence>
<dbReference type="AlphaFoldDB" id="A0AAE0PJN4"/>
<sequence>MSGVGEKQWDFQAHGFWGEDAGTEQGRYQSEEEGREGKDKEKEEGLSKTTTDEEMSDARFVPLFSPMA</sequence>
<reference evidence="2" key="1">
    <citation type="journal article" date="2023" name="Mol. Phylogenet. Evol.">
        <title>Genome-scale phylogeny and comparative genomics of the fungal order Sordariales.</title>
        <authorList>
            <person name="Hensen N."/>
            <person name="Bonometti L."/>
            <person name="Westerberg I."/>
            <person name="Brannstrom I.O."/>
            <person name="Guillou S."/>
            <person name="Cros-Aarteil S."/>
            <person name="Calhoun S."/>
            <person name="Haridas S."/>
            <person name="Kuo A."/>
            <person name="Mondo S."/>
            <person name="Pangilinan J."/>
            <person name="Riley R."/>
            <person name="LaButti K."/>
            <person name="Andreopoulos B."/>
            <person name="Lipzen A."/>
            <person name="Chen C."/>
            <person name="Yan M."/>
            <person name="Daum C."/>
            <person name="Ng V."/>
            <person name="Clum A."/>
            <person name="Steindorff A."/>
            <person name="Ohm R.A."/>
            <person name="Martin F."/>
            <person name="Silar P."/>
            <person name="Natvig D.O."/>
            <person name="Lalanne C."/>
            <person name="Gautier V."/>
            <person name="Ament-Velasquez S.L."/>
            <person name="Kruys A."/>
            <person name="Hutchinson M.I."/>
            <person name="Powell A.J."/>
            <person name="Barry K."/>
            <person name="Miller A.N."/>
            <person name="Grigoriev I.V."/>
            <person name="Debuchy R."/>
            <person name="Gladieux P."/>
            <person name="Hiltunen Thoren M."/>
            <person name="Johannesson H."/>
        </authorList>
    </citation>
    <scope>NUCLEOTIDE SEQUENCE</scope>
    <source>
        <strain evidence="2">FGSC 1904</strain>
    </source>
</reference>
<accession>A0AAE0PJN4</accession>
<comment type="caution">
    <text evidence="2">The sequence shown here is derived from an EMBL/GenBank/DDBJ whole genome shotgun (WGS) entry which is preliminary data.</text>
</comment>
<gene>
    <name evidence="2" type="ORF">B0T20DRAFT_347505</name>
</gene>
<evidence type="ECO:0000313" key="2">
    <source>
        <dbReference type="EMBL" id="KAK3401126.1"/>
    </source>
</evidence>
<name>A0AAE0PJN4_SORBR</name>
<protein>
    <submittedName>
        <fullName evidence="2">Uncharacterized protein</fullName>
    </submittedName>
</protein>
<feature type="compositionally biased region" description="Basic and acidic residues" evidence="1">
    <location>
        <begin position="29"/>
        <end position="46"/>
    </location>
</feature>
<reference evidence="2" key="2">
    <citation type="submission" date="2023-07" db="EMBL/GenBank/DDBJ databases">
        <authorList>
            <consortium name="Lawrence Berkeley National Laboratory"/>
            <person name="Haridas S."/>
            <person name="Hensen N."/>
            <person name="Bonometti L."/>
            <person name="Westerberg I."/>
            <person name="Brannstrom I.O."/>
            <person name="Guillou S."/>
            <person name="Cros-Aarteil S."/>
            <person name="Calhoun S."/>
            <person name="Kuo A."/>
            <person name="Mondo S."/>
            <person name="Pangilinan J."/>
            <person name="Riley R."/>
            <person name="LaButti K."/>
            <person name="Andreopoulos B."/>
            <person name="Lipzen A."/>
            <person name="Chen C."/>
            <person name="Yanf M."/>
            <person name="Daum C."/>
            <person name="Ng V."/>
            <person name="Clum A."/>
            <person name="Steindorff A."/>
            <person name="Ohm R."/>
            <person name="Martin F."/>
            <person name="Silar P."/>
            <person name="Natvig D."/>
            <person name="Lalanne C."/>
            <person name="Gautier V."/>
            <person name="Ament-velasquez S.L."/>
            <person name="Kruys A."/>
            <person name="Hutchinson M.I."/>
            <person name="Powell A.J."/>
            <person name="Barry K."/>
            <person name="Miller A.N."/>
            <person name="Grigoriev I.V."/>
            <person name="Debuchy R."/>
            <person name="Gladieux P."/>
            <person name="Thoren M.H."/>
            <person name="Johannesson H."/>
        </authorList>
    </citation>
    <scope>NUCLEOTIDE SEQUENCE</scope>
    <source>
        <strain evidence="2">FGSC 1904</strain>
    </source>
</reference>
<dbReference type="Proteomes" id="UP001281003">
    <property type="component" value="Unassembled WGS sequence"/>
</dbReference>